<name>A0AAU7WFR8_9BACI</name>
<evidence type="ECO:0000313" key="1">
    <source>
        <dbReference type="EMBL" id="XBX97569.1"/>
    </source>
</evidence>
<gene>
    <name evidence="1" type="ORF">ABR335_14105</name>
</gene>
<sequence>MGAFSADDGQLLDFCLRQQKQAYEKQQKEIKRVQRQITVLKQWSDKAYREVGKSDNIKEFEGVKAKKIDKKKQGSASFSIQTGWEGIFCAFVPVKDSFNPESVTKFPLKGKQIA</sequence>
<dbReference type="AlphaFoldDB" id="A0AAU7WFR8"/>
<dbReference type="GeneID" id="93260756"/>
<reference evidence="1" key="1">
    <citation type="submission" date="2024-06" db="EMBL/GenBank/DDBJ databases">
        <authorList>
            <person name="Huang C.H."/>
            <person name="Ting Y.S."/>
            <person name="Cheng Y.H."/>
        </authorList>
    </citation>
    <scope>NUCLEOTIDE SEQUENCE</scope>
    <source>
        <strain evidence="1">TCI803</strain>
    </source>
</reference>
<protein>
    <submittedName>
        <fullName evidence="1">Uncharacterized protein</fullName>
    </submittedName>
</protein>
<proteinExistence type="predicted"/>
<dbReference type="EMBL" id="CP158453">
    <property type="protein sequence ID" value="XBX97569.1"/>
    <property type="molecule type" value="Genomic_DNA"/>
</dbReference>
<accession>A0AAU7WFR8</accession>
<organism evidence="1">
    <name type="scientific">Heyndrickxia faecalis</name>
    <dbReference type="NCBI Taxonomy" id="2824910"/>
    <lineage>
        <taxon>Bacteria</taxon>
        <taxon>Bacillati</taxon>
        <taxon>Bacillota</taxon>
        <taxon>Bacilli</taxon>
        <taxon>Bacillales</taxon>
        <taxon>Bacillaceae</taxon>
        <taxon>Heyndrickxia</taxon>
    </lineage>
</organism>
<dbReference type="RefSeq" id="WP_350346277.1">
    <property type="nucleotide sequence ID" value="NZ_CP158453.1"/>
</dbReference>